<keyword evidence="1" id="KW-0812">Transmembrane</keyword>
<sequence>MRQNAIRFIAVNSGGTKRERNLFSLDKEINAPLKIQLTYVPQTAGSIYDSELEEFETPARYRPDSLSALSRSTRFTEDEIKRIYRGFKAECPTGVVKEDTFKLLMLASFIIASNYIISAFSRFYS</sequence>
<name>A0A1A9UUJ6_GLOAU</name>
<proteinExistence type="predicted"/>
<dbReference type="STRING" id="7395.A0A1A9UUJ6"/>
<protein>
    <submittedName>
        <fullName evidence="2">Uncharacterized protein</fullName>
    </submittedName>
</protein>
<dbReference type="AlphaFoldDB" id="A0A1A9UUJ6"/>
<accession>A0A1A9UUJ6</accession>
<dbReference type="EnsemblMetazoa" id="GAUT015861-RA">
    <property type="protein sequence ID" value="GAUT015861-PA"/>
    <property type="gene ID" value="GAUT015861"/>
</dbReference>
<organism evidence="2 3">
    <name type="scientific">Glossina austeni</name>
    <name type="common">Savannah tsetse fly</name>
    <dbReference type="NCBI Taxonomy" id="7395"/>
    <lineage>
        <taxon>Eukaryota</taxon>
        <taxon>Metazoa</taxon>
        <taxon>Ecdysozoa</taxon>
        <taxon>Arthropoda</taxon>
        <taxon>Hexapoda</taxon>
        <taxon>Insecta</taxon>
        <taxon>Pterygota</taxon>
        <taxon>Neoptera</taxon>
        <taxon>Endopterygota</taxon>
        <taxon>Diptera</taxon>
        <taxon>Brachycera</taxon>
        <taxon>Muscomorpha</taxon>
        <taxon>Hippoboscoidea</taxon>
        <taxon>Glossinidae</taxon>
        <taxon>Glossina</taxon>
    </lineage>
</organism>
<feature type="transmembrane region" description="Helical" evidence="1">
    <location>
        <begin position="103"/>
        <end position="124"/>
    </location>
</feature>
<keyword evidence="1" id="KW-0472">Membrane</keyword>
<evidence type="ECO:0000313" key="3">
    <source>
        <dbReference type="Proteomes" id="UP000078200"/>
    </source>
</evidence>
<dbReference type="PRINTS" id="PR00450">
    <property type="entry name" value="RECOVERIN"/>
</dbReference>
<dbReference type="Gene3D" id="1.10.238.10">
    <property type="entry name" value="EF-hand"/>
    <property type="match status" value="1"/>
</dbReference>
<dbReference type="InterPro" id="IPR011992">
    <property type="entry name" value="EF-hand-dom_pair"/>
</dbReference>
<evidence type="ECO:0000313" key="2">
    <source>
        <dbReference type="EnsemblMetazoa" id="GAUT015861-PA"/>
    </source>
</evidence>
<dbReference type="SUPFAM" id="SSF47473">
    <property type="entry name" value="EF-hand"/>
    <property type="match status" value="1"/>
</dbReference>
<reference evidence="2" key="1">
    <citation type="submission" date="2020-05" db="UniProtKB">
        <authorList>
            <consortium name="EnsemblMetazoa"/>
        </authorList>
    </citation>
    <scope>IDENTIFICATION</scope>
    <source>
        <strain evidence="2">TTRI</strain>
    </source>
</reference>
<evidence type="ECO:0000256" key="1">
    <source>
        <dbReference type="SAM" id="Phobius"/>
    </source>
</evidence>
<dbReference type="VEuPathDB" id="VectorBase:GAUT015861"/>
<dbReference type="Proteomes" id="UP000078200">
    <property type="component" value="Unassembled WGS sequence"/>
</dbReference>
<keyword evidence="1" id="KW-1133">Transmembrane helix</keyword>
<keyword evidence="3" id="KW-1185">Reference proteome</keyword>